<dbReference type="EMBL" id="BSNX01000002">
    <property type="protein sequence ID" value="GLQ70899.1"/>
    <property type="molecule type" value="Genomic_DNA"/>
</dbReference>
<comment type="similarity">
    <text evidence="2 8">Belongs to the 4-toluene sulfonate uptake permease (TSUP) (TC 2.A.102) family.</text>
</comment>
<feature type="transmembrane region" description="Helical" evidence="8">
    <location>
        <begin position="224"/>
        <end position="242"/>
    </location>
</feature>
<gene>
    <name evidence="9" type="ORF">GCM10007932_02590</name>
</gene>
<feature type="transmembrane region" description="Helical" evidence="8">
    <location>
        <begin position="164"/>
        <end position="184"/>
    </location>
</feature>
<name>A0AAV5NJV9_9VIBR</name>
<evidence type="ECO:0000313" key="9">
    <source>
        <dbReference type="EMBL" id="GLQ70899.1"/>
    </source>
</evidence>
<reference evidence="10" key="1">
    <citation type="journal article" date="2019" name="Int. J. Syst. Evol. Microbiol.">
        <title>The Global Catalogue of Microorganisms (GCM) 10K type strain sequencing project: providing services to taxonomists for standard genome sequencing and annotation.</title>
        <authorList>
            <consortium name="The Broad Institute Genomics Platform"/>
            <consortium name="The Broad Institute Genome Sequencing Center for Infectious Disease"/>
            <person name="Wu L."/>
            <person name="Ma J."/>
        </authorList>
    </citation>
    <scope>NUCLEOTIDE SEQUENCE [LARGE SCALE GENOMIC DNA]</scope>
    <source>
        <strain evidence="10">NBRC 15640</strain>
    </source>
</reference>
<proteinExistence type="inferred from homology"/>
<dbReference type="RefSeq" id="WP_126609193.1">
    <property type="nucleotide sequence ID" value="NZ_AP025145.1"/>
</dbReference>
<dbReference type="Pfam" id="PF01925">
    <property type="entry name" value="TauE"/>
    <property type="match status" value="1"/>
</dbReference>
<dbReference type="PANTHER" id="PTHR30269">
    <property type="entry name" value="TRANSMEMBRANE PROTEIN YFCA"/>
    <property type="match status" value="1"/>
</dbReference>
<feature type="transmembrane region" description="Helical" evidence="8">
    <location>
        <begin position="99"/>
        <end position="119"/>
    </location>
</feature>
<evidence type="ECO:0000256" key="8">
    <source>
        <dbReference type="RuleBase" id="RU363041"/>
    </source>
</evidence>
<evidence type="ECO:0000256" key="6">
    <source>
        <dbReference type="ARBA" id="ARBA00022989"/>
    </source>
</evidence>
<dbReference type="GO" id="GO:0005886">
    <property type="term" value="C:plasma membrane"/>
    <property type="evidence" value="ECO:0007669"/>
    <property type="project" value="UniProtKB-SubCell"/>
</dbReference>
<dbReference type="InterPro" id="IPR002781">
    <property type="entry name" value="TM_pro_TauE-like"/>
</dbReference>
<feature type="transmembrane region" description="Helical" evidence="8">
    <location>
        <begin position="73"/>
        <end position="92"/>
    </location>
</feature>
<evidence type="ECO:0000256" key="5">
    <source>
        <dbReference type="ARBA" id="ARBA00022692"/>
    </source>
</evidence>
<evidence type="ECO:0000256" key="7">
    <source>
        <dbReference type="ARBA" id="ARBA00023136"/>
    </source>
</evidence>
<evidence type="ECO:0000313" key="10">
    <source>
        <dbReference type="Proteomes" id="UP001156690"/>
    </source>
</evidence>
<evidence type="ECO:0000256" key="3">
    <source>
        <dbReference type="ARBA" id="ARBA00022448"/>
    </source>
</evidence>
<evidence type="ECO:0000256" key="4">
    <source>
        <dbReference type="ARBA" id="ARBA00022475"/>
    </source>
</evidence>
<comment type="caution">
    <text evidence="9">The sequence shown here is derived from an EMBL/GenBank/DDBJ whole genome shotgun (WGS) entry which is preliminary data.</text>
</comment>
<dbReference type="PANTHER" id="PTHR30269:SF37">
    <property type="entry name" value="MEMBRANE TRANSPORTER PROTEIN"/>
    <property type="match status" value="1"/>
</dbReference>
<feature type="transmembrane region" description="Helical" evidence="8">
    <location>
        <begin position="41"/>
        <end position="61"/>
    </location>
</feature>
<keyword evidence="7 8" id="KW-0472">Membrane</keyword>
<dbReference type="Proteomes" id="UP001156690">
    <property type="component" value="Unassembled WGS sequence"/>
</dbReference>
<protein>
    <recommendedName>
        <fullName evidence="8">Probable membrane transporter protein</fullName>
    </recommendedName>
</protein>
<sequence length="247" mass="26891">MIVDPFFYLVAIPAILIYGIGKGGFGGAIGSISVPMMSLTISPLQAASILLPILIVMDIFAVKHHYKTANYSVIRSMLAWAILGIAAAGLLLEMLSIDLIKVLIGGISVLFCCLYWFGISDHTFFKHPKWRIIWSCLCGFSSTAIHSGGGPATIYLLPLKLDKVVLVSTMAVLFGILNGIKLVPYGMLGSFSKENLMTAFVLVPLAPIGVYMGVWLLHRVSEKFIYQVCYVCLLVFGTKLLLEGILL</sequence>
<dbReference type="InterPro" id="IPR052017">
    <property type="entry name" value="TSUP"/>
</dbReference>
<organism evidence="9 10">
    <name type="scientific">Vibrio penaeicida</name>
    <dbReference type="NCBI Taxonomy" id="104609"/>
    <lineage>
        <taxon>Bacteria</taxon>
        <taxon>Pseudomonadati</taxon>
        <taxon>Pseudomonadota</taxon>
        <taxon>Gammaproteobacteria</taxon>
        <taxon>Vibrionales</taxon>
        <taxon>Vibrionaceae</taxon>
        <taxon>Vibrio</taxon>
    </lineage>
</organism>
<keyword evidence="5 8" id="KW-0812">Transmembrane</keyword>
<keyword evidence="10" id="KW-1185">Reference proteome</keyword>
<feature type="transmembrane region" description="Helical" evidence="8">
    <location>
        <begin position="196"/>
        <end position="217"/>
    </location>
</feature>
<comment type="subcellular location">
    <subcellularLocation>
        <location evidence="1 8">Cell membrane</location>
        <topology evidence="1 8">Multi-pass membrane protein</topology>
    </subcellularLocation>
</comment>
<accession>A0AAV5NJV9</accession>
<evidence type="ECO:0000256" key="1">
    <source>
        <dbReference type="ARBA" id="ARBA00004651"/>
    </source>
</evidence>
<dbReference type="AlphaFoldDB" id="A0AAV5NJV9"/>
<keyword evidence="6 8" id="KW-1133">Transmembrane helix</keyword>
<keyword evidence="4 8" id="KW-1003">Cell membrane</keyword>
<keyword evidence="3" id="KW-0813">Transport</keyword>
<evidence type="ECO:0000256" key="2">
    <source>
        <dbReference type="ARBA" id="ARBA00009142"/>
    </source>
</evidence>
<feature type="transmembrane region" description="Helical" evidence="8">
    <location>
        <begin position="6"/>
        <end position="29"/>
    </location>
</feature>
<feature type="transmembrane region" description="Helical" evidence="8">
    <location>
        <begin position="131"/>
        <end position="157"/>
    </location>
</feature>